<dbReference type="GO" id="GO:0006338">
    <property type="term" value="P:chromatin remodeling"/>
    <property type="evidence" value="ECO:0007669"/>
    <property type="project" value="InterPro"/>
</dbReference>
<dbReference type="InterPro" id="IPR043151">
    <property type="entry name" value="BAH_sf"/>
</dbReference>
<keyword evidence="13" id="KW-1185">Reference proteome</keyword>
<name>A0A4C1Y040_EUMVA</name>
<feature type="domain" description="Bromo" evidence="10">
    <location>
        <begin position="184"/>
        <end position="254"/>
    </location>
</feature>
<evidence type="ECO:0000256" key="2">
    <source>
        <dbReference type="ARBA" id="ARBA00022737"/>
    </source>
</evidence>
<evidence type="ECO:0000313" key="12">
    <source>
        <dbReference type="EMBL" id="GBP69256.1"/>
    </source>
</evidence>
<feature type="domain" description="Bromo" evidence="10">
    <location>
        <begin position="24"/>
        <end position="94"/>
    </location>
</feature>
<dbReference type="OrthoDB" id="10009055at2759"/>
<evidence type="ECO:0000256" key="6">
    <source>
        <dbReference type="ARBA" id="ARBA00023163"/>
    </source>
</evidence>
<dbReference type="Pfam" id="PF00439">
    <property type="entry name" value="Bromodomain"/>
    <property type="match status" value="3"/>
</dbReference>
<dbReference type="InterPro" id="IPR001487">
    <property type="entry name" value="Bromodomain"/>
</dbReference>
<evidence type="ECO:0000259" key="11">
    <source>
        <dbReference type="PROSITE" id="PS51038"/>
    </source>
</evidence>
<dbReference type="STRING" id="151549.A0A4C1Y040"/>
<dbReference type="CDD" id="cd05515">
    <property type="entry name" value="Bromo_polybromo_V"/>
    <property type="match status" value="1"/>
</dbReference>
<dbReference type="AlphaFoldDB" id="A0A4C1Y040"/>
<dbReference type="InterPro" id="IPR036427">
    <property type="entry name" value="Bromodomain-like_sf"/>
</dbReference>
<keyword evidence="3" id="KW-0156">Chromatin regulator</keyword>
<evidence type="ECO:0000259" key="10">
    <source>
        <dbReference type="PROSITE" id="PS50014"/>
    </source>
</evidence>
<dbReference type="PRINTS" id="PR00503">
    <property type="entry name" value="BROMODOMAIN"/>
</dbReference>
<dbReference type="InterPro" id="IPR037968">
    <property type="entry name" value="PBRM1_BD5"/>
</dbReference>
<protein>
    <submittedName>
        <fullName evidence="12">Protein polybromo-1</fullName>
    </submittedName>
</protein>
<comment type="subcellular location">
    <subcellularLocation>
        <location evidence="1">Nucleus</location>
    </subcellularLocation>
</comment>
<dbReference type="SUPFAM" id="SSF47370">
    <property type="entry name" value="Bromodomain"/>
    <property type="match status" value="4"/>
</dbReference>
<dbReference type="GO" id="GO:0016514">
    <property type="term" value="C:SWI/SNF complex"/>
    <property type="evidence" value="ECO:0007669"/>
    <property type="project" value="TreeGrafter"/>
</dbReference>
<dbReference type="FunFam" id="1.20.920.10:FF:000045">
    <property type="entry name" value="protein polybromo-1"/>
    <property type="match status" value="1"/>
</dbReference>
<accession>A0A4C1Y040</accession>
<dbReference type="Gene3D" id="2.30.30.490">
    <property type="match status" value="1"/>
</dbReference>
<evidence type="ECO:0000256" key="3">
    <source>
        <dbReference type="ARBA" id="ARBA00022853"/>
    </source>
</evidence>
<feature type="region of interest" description="Disordered" evidence="9">
    <location>
        <begin position="122"/>
        <end position="151"/>
    </location>
</feature>
<sequence length="796" mass="92913">MHMPQFNFLPSCDANKVIDLDNSWGTPMADPFWKLPSRRFYPDYYKEIKNPVSLNQIRNKIRKGNYGTLSEVAGDMNIMFENAKQYNLPTSRLYKDAVKLQRLMQQRVQELLDIVQSSSSDDESLSSVKSQAQVNTPRPRGRPRVNPLPASVVTPNTHIPRINLPLKKKLHIVSKHLLEFTCSDGRQPMLLFMEKPSKKLYPEYYNVIDKPIDMLTIEANIKSERYNSLEEMVNDFRLMFSNCRQFNEEGSMIYDDANLLEKVMNEKLKELSSSERRTPVKTFKAVKSKQLTPVDQKLRTLYDAIRDFRDPKANRQLALIFMKLPNKNDYPDYYELIKHPIDMEKIAQKLKLGIYNSVNELASDFILMFDNACKYNEPDSQIYKDALTLQRVCLQTKQILREDDDAAPDVAAAVQELLLNLFTTVYNHQDEEGRCYSDSMAELPEHDENANGEKVRAISFDLVKRRLDKGLYKRLDYFQQDMFAVFERQVARRLSRTDSQVFEDAVELQSYYIEQRDILCKRTLDSPALDFTKEMMITSVELVKQCKLLQENAEEDETRSSTDDSMPSGGAPLHQTRYNKGDFVYVQPEKGKKDICIVQVERVWTNAEGVAMMYGNVYFRPHETFHLRTRKFLEQEVFKTDTHRTAQLDQIIGHCYVMNVKEYFKCKPEGFADKDVYVCESRYSTRYRTFKKIKGWESSEREITLVSREGLMMVALEFHNEKPYPSHVWACRNCLKMHFDHERFSGFDDGAGRLTLELYNGSTYYIRPCTSPLLHEYKATKISQNTTKISCSVMKF</sequence>
<keyword evidence="4" id="KW-0805">Transcription regulation</keyword>
<dbReference type="PROSITE" id="PS00633">
    <property type="entry name" value="BROMODOMAIN_1"/>
    <property type="match status" value="2"/>
</dbReference>
<keyword evidence="5 8" id="KW-0103">Bromodomain</keyword>
<dbReference type="CDD" id="cd05526">
    <property type="entry name" value="Bromo_polybromo_VI"/>
    <property type="match status" value="1"/>
</dbReference>
<dbReference type="GO" id="GO:0003682">
    <property type="term" value="F:chromatin binding"/>
    <property type="evidence" value="ECO:0007669"/>
    <property type="project" value="InterPro"/>
</dbReference>
<evidence type="ECO:0000256" key="1">
    <source>
        <dbReference type="ARBA" id="ARBA00004123"/>
    </source>
</evidence>
<evidence type="ECO:0000256" key="8">
    <source>
        <dbReference type="PROSITE-ProRule" id="PRU00035"/>
    </source>
</evidence>
<evidence type="ECO:0000256" key="4">
    <source>
        <dbReference type="ARBA" id="ARBA00023015"/>
    </source>
</evidence>
<dbReference type="Proteomes" id="UP000299102">
    <property type="component" value="Unassembled WGS sequence"/>
</dbReference>
<dbReference type="PANTHER" id="PTHR16062">
    <property type="entry name" value="SWI/SNF-RELATED"/>
    <property type="match status" value="1"/>
</dbReference>
<dbReference type="SMART" id="SM00297">
    <property type="entry name" value="BROMO"/>
    <property type="match status" value="4"/>
</dbReference>
<keyword evidence="2" id="KW-0677">Repeat</keyword>
<dbReference type="PANTHER" id="PTHR16062:SF19">
    <property type="entry name" value="PROTEIN POLYBROMO-1"/>
    <property type="match status" value="1"/>
</dbReference>
<dbReference type="GO" id="GO:0006368">
    <property type="term" value="P:transcription elongation by RNA polymerase II"/>
    <property type="evidence" value="ECO:0007669"/>
    <property type="project" value="TreeGrafter"/>
</dbReference>
<organism evidence="12 13">
    <name type="scientific">Eumeta variegata</name>
    <name type="common">Bagworm moth</name>
    <name type="synonym">Eumeta japonica</name>
    <dbReference type="NCBI Taxonomy" id="151549"/>
    <lineage>
        <taxon>Eukaryota</taxon>
        <taxon>Metazoa</taxon>
        <taxon>Ecdysozoa</taxon>
        <taxon>Arthropoda</taxon>
        <taxon>Hexapoda</taxon>
        <taxon>Insecta</taxon>
        <taxon>Pterygota</taxon>
        <taxon>Neoptera</taxon>
        <taxon>Endopterygota</taxon>
        <taxon>Lepidoptera</taxon>
        <taxon>Glossata</taxon>
        <taxon>Ditrysia</taxon>
        <taxon>Tineoidea</taxon>
        <taxon>Psychidae</taxon>
        <taxon>Oiketicinae</taxon>
        <taxon>Eumeta</taxon>
    </lineage>
</organism>
<comment type="caution">
    <text evidence="12">The sequence shown here is derived from an EMBL/GenBank/DDBJ whole genome shotgun (WGS) entry which is preliminary data.</text>
</comment>
<gene>
    <name evidence="12" type="primary">PBRM1</name>
    <name evidence="12" type="ORF">EVAR_56800_1</name>
</gene>
<keyword evidence="6" id="KW-0804">Transcription</keyword>
<dbReference type="PROSITE" id="PS51038">
    <property type="entry name" value="BAH"/>
    <property type="match status" value="1"/>
</dbReference>
<feature type="domain" description="Bromo" evidence="10">
    <location>
        <begin position="313"/>
        <end position="383"/>
    </location>
</feature>
<feature type="region of interest" description="Disordered" evidence="9">
    <location>
        <begin position="553"/>
        <end position="575"/>
    </location>
</feature>
<dbReference type="CDD" id="cd04717">
    <property type="entry name" value="BAH_polybromo"/>
    <property type="match status" value="1"/>
</dbReference>
<proteinExistence type="predicted"/>
<reference evidence="12 13" key="1">
    <citation type="journal article" date="2019" name="Commun. Biol.">
        <title>The bagworm genome reveals a unique fibroin gene that provides high tensile strength.</title>
        <authorList>
            <person name="Kono N."/>
            <person name="Nakamura H."/>
            <person name="Ohtoshi R."/>
            <person name="Tomita M."/>
            <person name="Numata K."/>
            <person name="Arakawa K."/>
        </authorList>
    </citation>
    <scope>NUCLEOTIDE SEQUENCE [LARGE SCALE GENOMIC DNA]</scope>
</reference>
<dbReference type="GO" id="GO:0016586">
    <property type="term" value="C:RSC-type complex"/>
    <property type="evidence" value="ECO:0007669"/>
    <property type="project" value="InterPro"/>
</dbReference>
<keyword evidence="7" id="KW-0539">Nucleus</keyword>
<dbReference type="Pfam" id="PF01426">
    <property type="entry name" value="BAH"/>
    <property type="match status" value="1"/>
</dbReference>
<evidence type="ECO:0000256" key="5">
    <source>
        <dbReference type="ARBA" id="ARBA00023117"/>
    </source>
</evidence>
<evidence type="ECO:0000256" key="9">
    <source>
        <dbReference type="SAM" id="MobiDB-lite"/>
    </source>
</evidence>
<dbReference type="InterPro" id="IPR018359">
    <property type="entry name" value="Bromodomain_CS"/>
</dbReference>
<evidence type="ECO:0000313" key="13">
    <source>
        <dbReference type="Proteomes" id="UP000299102"/>
    </source>
</evidence>
<dbReference type="SMART" id="SM00439">
    <property type="entry name" value="BAH"/>
    <property type="match status" value="1"/>
</dbReference>
<dbReference type="PROSITE" id="PS50014">
    <property type="entry name" value="BROMODOMAIN_2"/>
    <property type="match status" value="3"/>
</dbReference>
<dbReference type="InterPro" id="IPR037382">
    <property type="entry name" value="Rsc/polybromo"/>
</dbReference>
<dbReference type="EMBL" id="BGZK01001035">
    <property type="protein sequence ID" value="GBP69256.1"/>
    <property type="molecule type" value="Genomic_DNA"/>
</dbReference>
<evidence type="ECO:0000256" key="7">
    <source>
        <dbReference type="ARBA" id="ARBA00023242"/>
    </source>
</evidence>
<dbReference type="InterPro" id="IPR001025">
    <property type="entry name" value="BAH_dom"/>
</dbReference>
<feature type="domain" description="BAH" evidence="11">
    <location>
        <begin position="576"/>
        <end position="694"/>
    </location>
</feature>
<dbReference type="FunFam" id="1.20.920.10:FF:000006">
    <property type="entry name" value="protein polybromo-1 isoform X1"/>
    <property type="match status" value="1"/>
</dbReference>
<dbReference type="Gene3D" id="1.20.920.10">
    <property type="entry name" value="Bromodomain-like"/>
    <property type="match status" value="4"/>
</dbReference>